<evidence type="ECO:0000313" key="3">
    <source>
        <dbReference type="EMBL" id="PXV69051.1"/>
    </source>
</evidence>
<dbReference type="EMBL" id="QICL01000001">
    <property type="protein sequence ID" value="PXV69051.1"/>
    <property type="molecule type" value="Genomic_DNA"/>
</dbReference>
<organism evidence="3 4">
    <name type="scientific">Dysgonomonas alginatilytica</name>
    <dbReference type="NCBI Taxonomy" id="1605892"/>
    <lineage>
        <taxon>Bacteria</taxon>
        <taxon>Pseudomonadati</taxon>
        <taxon>Bacteroidota</taxon>
        <taxon>Bacteroidia</taxon>
        <taxon>Bacteroidales</taxon>
        <taxon>Dysgonomonadaceae</taxon>
        <taxon>Dysgonomonas</taxon>
    </lineage>
</organism>
<dbReference type="PROSITE" id="PS51257">
    <property type="entry name" value="PROKAR_LIPOPROTEIN"/>
    <property type="match status" value="1"/>
</dbReference>
<keyword evidence="4" id="KW-1185">Reference proteome</keyword>
<accession>A0A2V3PW38</accession>
<dbReference type="Pfam" id="PF11396">
    <property type="entry name" value="PepSY_like"/>
    <property type="match status" value="3"/>
</dbReference>
<sequence length="413" mass="47167">MKTPKLLYLILAVLISGFTACSSDDEGNTISINELPDETRSFINTYLPDHQTVKIEDLKPQGTDLDKYKVTFSNDFTIIFNTEGYWICAESESKLPESLIEALDYIELKALKAKYANLEIKGIYNNTPFRRKIVLADNTPLFLYYDSNAIAVASDLTEDLESVPQKIKDFIARYYSDMYAEYIIHATESNSNEVYKVSLQKKVSTKMSVAPKLSAQIEFDKNGDWNLISNVNFNISEDIWATFPQHIIDKWAKDYPNTPIIEVRRDIMAYHLRINSSYMVIIDAESDTQPFRADVVQEFIYTHFVPNTTSFLNMSITKNQYSNPRTRKCKIDVAGYNIEIDAYIDGSWQTLQVEKKPMPLSIFDTLPIGIKTVLTEKQITQQTKKITKETDGGYSVEAANTVYKFDSNGNLLS</sequence>
<dbReference type="RefSeq" id="WP_110309013.1">
    <property type="nucleotide sequence ID" value="NZ_QICL01000001.1"/>
</dbReference>
<evidence type="ECO:0000256" key="1">
    <source>
        <dbReference type="SAM" id="SignalP"/>
    </source>
</evidence>
<dbReference type="OrthoDB" id="997012at2"/>
<dbReference type="SUPFAM" id="SSF160574">
    <property type="entry name" value="BT0923-like"/>
    <property type="match status" value="3"/>
</dbReference>
<protein>
    <submittedName>
        <fullName evidence="3">Putative PepSY-like beta-lactamase-inhibitor</fullName>
    </submittedName>
</protein>
<evidence type="ECO:0000313" key="4">
    <source>
        <dbReference type="Proteomes" id="UP000247973"/>
    </source>
</evidence>
<feature type="domain" description="Putative beta-lactamase-inhibitor-like PepSY-like" evidence="2">
    <location>
        <begin position="66"/>
        <end position="129"/>
    </location>
</feature>
<evidence type="ECO:0000259" key="2">
    <source>
        <dbReference type="Pfam" id="PF11396"/>
    </source>
</evidence>
<comment type="caution">
    <text evidence="3">The sequence shown here is derived from an EMBL/GenBank/DDBJ whole genome shotgun (WGS) entry which is preliminary data.</text>
</comment>
<feature type="domain" description="Putative beta-lactamase-inhibitor-like PepSY-like" evidence="2">
    <location>
        <begin position="338"/>
        <end position="412"/>
    </location>
</feature>
<gene>
    <name evidence="3" type="ORF">CLV62_101320</name>
</gene>
<name>A0A2V3PW38_9BACT</name>
<dbReference type="Proteomes" id="UP000247973">
    <property type="component" value="Unassembled WGS sequence"/>
</dbReference>
<keyword evidence="1" id="KW-0732">Signal</keyword>
<reference evidence="3 4" key="1">
    <citation type="submission" date="2018-03" db="EMBL/GenBank/DDBJ databases">
        <title>Genomic Encyclopedia of Archaeal and Bacterial Type Strains, Phase II (KMG-II): from individual species to whole genera.</title>
        <authorList>
            <person name="Goeker M."/>
        </authorList>
    </citation>
    <scope>NUCLEOTIDE SEQUENCE [LARGE SCALE GENOMIC DNA]</scope>
    <source>
        <strain evidence="3 4">DSM 100214</strain>
    </source>
</reference>
<dbReference type="Gene3D" id="3.40.1420.30">
    <property type="match status" value="3"/>
</dbReference>
<feature type="signal peptide" evidence="1">
    <location>
        <begin position="1"/>
        <end position="23"/>
    </location>
</feature>
<proteinExistence type="predicted"/>
<feature type="chain" id="PRO_5015907018" evidence="1">
    <location>
        <begin position="24"/>
        <end position="413"/>
    </location>
</feature>
<dbReference type="InterPro" id="IPR021533">
    <property type="entry name" value="PepSY-like"/>
</dbReference>
<dbReference type="AlphaFoldDB" id="A0A2V3PW38"/>
<feature type="domain" description="Putative beta-lactamase-inhibitor-like PepSY-like" evidence="2">
    <location>
        <begin position="215"/>
        <end position="282"/>
    </location>
</feature>